<keyword evidence="4" id="KW-1185">Reference proteome</keyword>
<evidence type="ECO:0000313" key="4">
    <source>
        <dbReference type="Proteomes" id="UP000315349"/>
    </source>
</evidence>
<feature type="transmembrane region" description="Helical" evidence="2">
    <location>
        <begin position="47"/>
        <end position="70"/>
    </location>
</feature>
<accession>A0A518GTU6</accession>
<feature type="transmembrane region" description="Helical" evidence="2">
    <location>
        <begin position="353"/>
        <end position="373"/>
    </location>
</feature>
<dbReference type="AlphaFoldDB" id="A0A518GTU6"/>
<proteinExistence type="predicted"/>
<keyword evidence="2" id="KW-0472">Membrane</keyword>
<feature type="transmembrane region" description="Helical" evidence="2">
    <location>
        <begin position="76"/>
        <end position="94"/>
    </location>
</feature>
<dbReference type="KEGG" id="peh:Spb1_39530"/>
<feature type="transmembrane region" description="Helical" evidence="2">
    <location>
        <begin position="385"/>
        <end position="407"/>
    </location>
</feature>
<dbReference type="RefSeq" id="WP_145303851.1">
    <property type="nucleotide sequence ID" value="NZ_CP036299.1"/>
</dbReference>
<sequence>MTTISEHKVWLPIDKTFLPALPRRSRLTVQQVTPERFDVTYPVSPDWIVSIFFVFSFGLFSFAVLIIFILEHLCGIPWWITSPVLLFGIPWLLGKGVARLLGQSDGGKLLLDRRQFRAQGGAIFRWSVTHPIDDRSHLDVYMIKGSESNIQSLRLRVGEKWNELAQECDLSVADQNWICQQMNAWLGWEFPSHCVACGHPLDTLDVDWPQRSVKCVACDYAGPSPDPFVLDTATPAPPDSCPGCAGIIWLTDVNRETGGYRCHRCHWSSEALPPMRMDTFSNVMDFWMTEMGRAVPLAISWSNNLISDDQLRYEFPSAQSAYRQFEEDRLIEESSRDKFKLVFGHWQIPRFRWLVVVTGSILVLNLWLLIWVFPGTPPRTWLHWYGRQMSFMILPVTVSLVAFIAWWGTKRVQVFFTPEALLLQVGQIKRVIPWNTLKDVGAHQDSWPPMVYLVYGGTGALITPPTHATAKAMMRLCQIHRDEALRYSAMNANESAENDPKLGITRTDVEQNDLI</sequence>
<evidence type="ECO:0000313" key="3">
    <source>
        <dbReference type="EMBL" id="QDV32005.1"/>
    </source>
</evidence>
<name>A0A518GTU6_9PLAN</name>
<dbReference type="Proteomes" id="UP000315349">
    <property type="component" value="Chromosome"/>
</dbReference>
<evidence type="ECO:0000256" key="1">
    <source>
        <dbReference type="SAM" id="MobiDB-lite"/>
    </source>
</evidence>
<keyword evidence="2" id="KW-1133">Transmembrane helix</keyword>
<organism evidence="3 4">
    <name type="scientific">Planctopirus ephydatiae</name>
    <dbReference type="NCBI Taxonomy" id="2528019"/>
    <lineage>
        <taxon>Bacteria</taxon>
        <taxon>Pseudomonadati</taxon>
        <taxon>Planctomycetota</taxon>
        <taxon>Planctomycetia</taxon>
        <taxon>Planctomycetales</taxon>
        <taxon>Planctomycetaceae</taxon>
        <taxon>Planctopirus</taxon>
    </lineage>
</organism>
<feature type="region of interest" description="Disordered" evidence="1">
    <location>
        <begin position="496"/>
        <end position="515"/>
    </location>
</feature>
<evidence type="ECO:0000256" key="2">
    <source>
        <dbReference type="SAM" id="Phobius"/>
    </source>
</evidence>
<reference evidence="3 4" key="1">
    <citation type="submission" date="2019-02" db="EMBL/GenBank/DDBJ databases">
        <title>Deep-cultivation of Planctomycetes and their phenomic and genomic characterization uncovers novel biology.</title>
        <authorList>
            <person name="Wiegand S."/>
            <person name="Jogler M."/>
            <person name="Boedeker C."/>
            <person name="Pinto D."/>
            <person name="Vollmers J."/>
            <person name="Rivas-Marin E."/>
            <person name="Kohn T."/>
            <person name="Peeters S.H."/>
            <person name="Heuer A."/>
            <person name="Rast P."/>
            <person name="Oberbeckmann S."/>
            <person name="Bunk B."/>
            <person name="Jeske O."/>
            <person name="Meyerdierks A."/>
            <person name="Storesund J.E."/>
            <person name="Kallscheuer N."/>
            <person name="Luecker S."/>
            <person name="Lage O.M."/>
            <person name="Pohl T."/>
            <person name="Merkel B.J."/>
            <person name="Hornburger P."/>
            <person name="Mueller R.-W."/>
            <person name="Bruemmer F."/>
            <person name="Labrenz M."/>
            <person name="Spormann A.M."/>
            <person name="Op den Camp H."/>
            <person name="Overmann J."/>
            <person name="Amann R."/>
            <person name="Jetten M.S.M."/>
            <person name="Mascher T."/>
            <person name="Medema M.H."/>
            <person name="Devos D.P."/>
            <person name="Kaster A.-K."/>
            <person name="Ovreas L."/>
            <person name="Rohde M."/>
            <person name="Galperin M.Y."/>
            <person name="Jogler C."/>
        </authorList>
    </citation>
    <scope>NUCLEOTIDE SEQUENCE [LARGE SCALE GENOMIC DNA]</scope>
    <source>
        <strain evidence="3 4">Spb1</strain>
    </source>
</reference>
<gene>
    <name evidence="3" type="ORF">Spb1_39530</name>
</gene>
<keyword evidence="2" id="KW-0812">Transmembrane</keyword>
<dbReference type="EMBL" id="CP036299">
    <property type="protein sequence ID" value="QDV32005.1"/>
    <property type="molecule type" value="Genomic_DNA"/>
</dbReference>
<protein>
    <submittedName>
        <fullName evidence="3">Uncharacterized protein</fullName>
    </submittedName>
</protein>